<dbReference type="PANTHER" id="PTHR48249:SF3">
    <property type="entry name" value="MEDIATOR OF RNA POLYMERASE II TRANSCRIPTION SUBUNIT 13"/>
    <property type="match status" value="1"/>
</dbReference>
<dbReference type="Pfam" id="PF06333">
    <property type="entry name" value="Med13_C"/>
    <property type="match status" value="1"/>
</dbReference>
<evidence type="ECO:0000256" key="1">
    <source>
        <dbReference type="ARBA" id="ARBA00004123"/>
    </source>
</evidence>
<feature type="domain" description="Mediator complex subunit Med13 N-terminal" evidence="14">
    <location>
        <begin position="1"/>
        <end position="254"/>
    </location>
</feature>
<feature type="region of interest" description="Disordered" evidence="12">
    <location>
        <begin position="610"/>
        <end position="664"/>
    </location>
</feature>
<protein>
    <recommendedName>
        <fullName evidence="3 11">Mediator of RNA polymerase II transcription subunit 13</fullName>
    </recommendedName>
    <alternativeName>
        <fullName evidence="10 11">Mediator complex subunit 13</fullName>
    </alternativeName>
</protein>
<dbReference type="GO" id="GO:0003713">
    <property type="term" value="F:transcription coactivator activity"/>
    <property type="evidence" value="ECO:0007669"/>
    <property type="project" value="TreeGrafter"/>
</dbReference>
<feature type="compositionally biased region" description="Polar residues" evidence="12">
    <location>
        <begin position="1236"/>
        <end position="1257"/>
    </location>
</feature>
<keyword evidence="6 11" id="KW-0010">Activator</keyword>
<feature type="region of interest" description="Disordered" evidence="12">
    <location>
        <begin position="808"/>
        <end position="828"/>
    </location>
</feature>
<evidence type="ECO:0000256" key="4">
    <source>
        <dbReference type="ARBA" id="ARBA00022491"/>
    </source>
</evidence>
<dbReference type="InterPro" id="IPR051139">
    <property type="entry name" value="Mediator_complx_sub13"/>
</dbReference>
<dbReference type="GO" id="GO:0045944">
    <property type="term" value="P:positive regulation of transcription by RNA polymerase II"/>
    <property type="evidence" value="ECO:0007669"/>
    <property type="project" value="TreeGrafter"/>
</dbReference>
<dbReference type="InterPro" id="IPR041285">
    <property type="entry name" value="MID_MedPIWI"/>
</dbReference>
<organism evidence="16 17">
    <name type="scientific">Meristemomyces frigidus</name>
    <dbReference type="NCBI Taxonomy" id="1508187"/>
    <lineage>
        <taxon>Eukaryota</taxon>
        <taxon>Fungi</taxon>
        <taxon>Dikarya</taxon>
        <taxon>Ascomycota</taxon>
        <taxon>Pezizomycotina</taxon>
        <taxon>Dothideomycetes</taxon>
        <taxon>Dothideomycetidae</taxon>
        <taxon>Mycosphaerellales</taxon>
        <taxon>Teratosphaeriaceae</taxon>
        <taxon>Meristemomyces</taxon>
    </lineage>
</organism>
<evidence type="ECO:0000256" key="5">
    <source>
        <dbReference type="ARBA" id="ARBA00023015"/>
    </source>
</evidence>
<feature type="compositionally biased region" description="Pro residues" evidence="12">
    <location>
        <begin position="811"/>
        <end position="827"/>
    </location>
</feature>
<keyword evidence="7 11" id="KW-0804">Transcription</keyword>
<gene>
    <name evidence="16" type="ORF">LTR62_003608</name>
</gene>
<accession>A0AAN7TKW6</accession>
<evidence type="ECO:0000259" key="15">
    <source>
        <dbReference type="Pfam" id="PF18296"/>
    </source>
</evidence>
<evidence type="ECO:0000259" key="14">
    <source>
        <dbReference type="Pfam" id="PF11597"/>
    </source>
</evidence>
<dbReference type="Pfam" id="PF18296">
    <property type="entry name" value="MID_MedPIWI"/>
    <property type="match status" value="1"/>
</dbReference>
<dbReference type="EMBL" id="JAVRRL010000025">
    <property type="protein sequence ID" value="KAK5113271.1"/>
    <property type="molecule type" value="Genomic_DNA"/>
</dbReference>
<keyword evidence="8 11" id="KW-0539">Nucleus</keyword>
<dbReference type="Proteomes" id="UP001310890">
    <property type="component" value="Unassembled WGS sequence"/>
</dbReference>
<evidence type="ECO:0000256" key="11">
    <source>
        <dbReference type="RuleBase" id="RU364134"/>
    </source>
</evidence>
<evidence type="ECO:0000256" key="7">
    <source>
        <dbReference type="ARBA" id="ARBA00023163"/>
    </source>
</evidence>
<comment type="function">
    <text evidence="9 11">Component of the SRB8-11 complex. The SRB8-11 complex is a regulatory module of the Mediator complex which is itself involved in regulation of basal and activated RNA polymerase II-dependent transcription. The SRB8-11 complex may be involved in the transcriptional repression of a subset of genes regulated by Mediator. It may inhibit the association of the Mediator complex with RNA polymerase II to form the holoenzyme complex.</text>
</comment>
<evidence type="ECO:0000256" key="2">
    <source>
        <dbReference type="ARBA" id="ARBA00009354"/>
    </source>
</evidence>
<evidence type="ECO:0000313" key="16">
    <source>
        <dbReference type="EMBL" id="KAK5113271.1"/>
    </source>
</evidence>
<dbReference type="GO" id="GO:0016592">
    <property type="term" value="C:mediator complex"/>
    <property type="evidence" value="ECO:0007669"/>
    <property type="project" value="InterPro"/>
</dbReference>
<evidence type="ECO:0000313" key="17">
    <source>
        <dbReference type="Proteomes" id="UP001310890"/>
    </source>
</evidence>
<feature type="domain" description="Mediator complex subunit Med13 C-terminal" evidence="13">
    <location>
        <begin position="1076"/>
        <end position="1416"/>
    </location>
</feature>
<evidence type="ECO:0000259" key="13">
    <source>
        <dbReference type="Pfam" id="PF06333"/>
    </source>
</evidence>
<keyword evidence="4 11" id="KW-0678">Repressor</keyword>
<evidence type="ECO:0000256" key="10">
    <source>
        <dbReference type="ARBA" id="ARBA00032008"/>
    </source>
</evidence>
<evidence type="ECO:0000256" key="6">
    <source>
        <dbReference type="ARBA" id="ARBA00023159"/>
    </source>
</evidence>
<feature type="region of interest" description="Disordered" evidence="12">
    <location>
        <begin position="1218"/>
        <end position="1278"/>
    </location>
</feature>
<comment type="subunit">
    <text evidence="11">Component of the SRB8-11 complex, which itself associates with the Mediator complex.</text>
</comment>
<evidence type="ECO:0000256" key="9">
    <source>
        <dbReference type="ARBA" id="ARBA00025661"/>
    </source>
</evidence>
<dbReference type="InterPro" id="IPR009401">
    <property type="entry name" value="Med13_C"/>
</dbReference>
<reference evidence="16" key="1">
    <citation type="submission" date="2023-08" db="EMBL/GenBank/DDBJ databases">
        <title>Black Yeasts Isolated from many extreme environments.</title>
        <authorList>
            <person name="Coleine C."/>
            <person name="Stajich J.E."/>
            <person name="Selbmann L."/>
        </authorList>
    </citation>
    <scope>NUCLEOTIDE SEQUENCE</scope>
    <source>
        <strain evidence="16">CCFEE 5401</strain>
    </source>
</reference>
<dbReference type="Pfam" id="PF11597">
    <property type="entry name" value="Med13_N"/>
    <property type="match status" value="1"/>
</dbReference>
<evidence type="ECO:0000256" key="8">
    <source>
        <dbReference type="ARBA" id="ARBA00023242"/>
    </source>
</evidence>
<comment type="similarity">
    <text evidence="2 11">Belongs to the Mediator complex subunit 13 family.</text>
</comment>
<feature type="domain" description="MID" evidence="15">
    <location>
        <begin position="878"/>
        <end position="1058"/>
    </location>
</feature>
<comment type="caution">
    <text evidence="16">The sequence shown here is derived from an EMBL/GenBank/DDBJ whole genome shotgun (WGS) entry which is preliminary data.</text>
</comment>
<name>A0AAN7TKW6_9PEZI</name>
<evidence type="ECO:0000256" key="12">
    <source>
        <dbReference type="SAM" id="MobiDB-lite"/>
    </source>
</evidence>
<sequence length="1432" mass="155790">MDFFKSCTTNVQHIDDIGRTPLTTYVVNTDAKTENAQHIVSKLRQQGVLCTPVEESVWVFGILDDSSSALLRDLDIDLHERGTLESSAKTSTASDILLGAIDRSISCNIMQVANTIPLGSTTWMACTSASSEDDFEDTGRPVLLQLRVQMMDERSLSIATDVTISDLRRICNSGEQSLATSIILAPVGCRAQFHHNTIASTQFGGEQWRSAVTNRLTEHGIDISAADEWVVVRAVCDSPSIPLLWPAKLCLARYGIDENMIESYNWQHFFASTEETHVFADPLRAAEDWFTAAAKRDQMTAASMANKSANMAVSTTLNLTGTPITSPPFLQRMAENQAIASGIYPTPPDGLVPGSAPSHQPSSDVFAADHAMGDSTIAAQDSGLVTEQSPVQPRNYSSPDPTTTFHLEDSANDLFGDMDEEIGFGRDEIGDADFDFFNEDDRPTSGSMNVVLDDQDVDIDRITDDTAEQFDQQAPATFTLDMPAVALELTAEAQPRQNDLPVVSDNTMFVRPSDNGSEDVEHAAQAADVYLVKPLSPFAIKECLLPPPIPASANVGNSKDPERRSSVFDCIAFKDNLSIGSRFSRMYGPGMEAEGSEGENAPQKIDLATAKASKRGASHVSRTLSVSDESSASADDSGSPATSTSDVDLPPRAPWLSKKRKRIDSETNQVDVEVQRILDMDTNDGLEDSEVAAKTMKDVLDRMASCRFSDVYRREDDLVVVDREQLSQPEELLRMSKQDLVYVAQLVAEQAVSGVPMIVQTIYTFSPASIDASARATAFKTLINQSLVQIMPNTARKDITSLALSREPMIRNPPTPVPARPGQPRPPQRVDNTNLGPDIIAIPAPYVRVQRGIDKYEMLPPALQFWDTLSLAPVNGPKNIQGFCVFPENEDLRYSLDGFLCALRASYEERKLGSHMHKRVVDECNQADEYENGMAPVRFVDPEDRSLDSALRAYVNTCETLAVFLASIAHLDPDRTIVIYVIDPFRHQDVLQHLCACFWILYQKYRDSLSKNARNQPVSDIVLQVLPIDLIASADSLVTLEAKHFAAVAHEIYDRCPPSQSCQDSNASSALPDYVAPSFELASPPPKRIGFQLTAEPPGDLLHEASALHLAYAISRDGLWLTAAWVDSTGRYQSSTSYAICGQTIADVVKEVWEYTMAVLSARQVGWRVFIITPSRVDDSIKQCWRELVERPRKQAFSVTLLTADLDPVLKLSPPLPPAIDESAMGPTSGAGFLTPGSTPQAANLTASPDPSGSATQPPTPALSEALPGGETDPDSHLVDLTDETWAVLFSPSTSQAVHAPSLVTQLPLATGALYKRGEAATPNLLCNARGSDSLCQTYLPSLGVALSWTIQVRPSGTIDEGNVRQAEMTLREVLRMYRNLSVLSRVRGLVGGSGGGVYGGKEALSTCVPVHLVTAVKGAEALDRFIDVASD</sequence>
<proteinExistence type="inferred from homology"/>
<comment type="subcellular location">
    <subcellularLocation>
        <location evidence="1 11">Nucleus</location>
    </subcellularLocation>
</comment>
<feature type="compositionally biased region" description="Low complexity" evidence="12">
    <location>
        <begin position="623"/>
        <end position="646"/>
    </location>
</feature>
<keyword evidence="5 11" id="KW-0805">Transcription regulation</keyword>
<dbReference type="PANTHER" id="PTHR48249">
    <property type="entry name" value="MEDIATOR OF RNA POLYMERASE II TRANSCRIPTION SUBUNIT 13"/>
    <property type="match status" value="1"/>
</dbReference>
<dbReference type="InterPro" id="IPR021643">
    <property type="entry name" value="Mediator_Med13_N"/>
</dbReference>
<evidence type="ECO:0000256" key="3">
    <source>
        <dbReference type="ARBA" id="ARBA00019618"/>
    </source>
</evidence>